<protein>
    <submittedName>
        <fullName evidence="1">Uncharacterized protein</fullName>
    </submittedName>
</protein>
<dbReference type="AlphaFoldDB" id="A0AAD4W8I2"/>
<accession>A0AAD4W8I2</accession>
<reference evidence="1 2" key="1">
    <citation type="journal article" date="2022" name="G3 (Bethesda)">
        <title>Whole-genome sequence and methylome profiling of the almond [Prunus dulcis (Mill.) D.A. Webb] cultivar 'Nonpareil'.</title>
        <authorList>
            <person name="D'Amico-Willman K.M."/>
            <person name="Ouma W.Z."/>
            <person name="Meulia T."/>
            <person name="Sideli G.M."/>
            <person name="Gradziel T.M."/>
            <person name="Fresnedo-Ramirez J."/>
        </authorList>
    </citation>
    <scope>NUCLEOTIDE SEQUENCE [LARGE SCALE GENOMIC DNA]</scope>
    <source>
        <strain evidence="1">Clone GOH B32 T37-40</strain>
    </source>
</reference>
<proteinExistence type="predicted"/>
<organism evidence="1 2">
    <name type="scientific">Prunus dulcis</name>
    <name type="common">Almond</name>
    <name type="synonym">Amygdalus dulcis</name>
    <dbReference type="NCBI Taxonomy" id="3755"/>
    <lineage>
        <taxon>Eukaryota</taxon>
        <taxon>Viridiplantae</taxon>
        <taxon>Streptophyta</taxon>
        <taxon>Embryophyta</taxon>
        <taxon>Tracheophyta</taxon>
        <taxon>Spermatophyta</taxon>
        <taxon>Magnoliopsida</taxon>
        <taxon>eudicotyledons</taxon>
        <taxon>Gunneridae</taxon>
        <taxon>Pentapetalae</taxon>
        <taxon>rosids</taxon>
        <taxon>fabids</taxon>
        <taxon>Rosales</taxon>
        <taxon>Rosaceae</taxon>
        <taxon>Amygdaloideae</taxon>
        <taxon>Amygdaleae</taxon>
        <taxon>Prunus</taxon>
    </lineage>
</organism>
<name>A0AAD4W8I2_PRUDU</name>
<evidence type="ECO:0000313" key="2">
    <source>
        <dbReference type="Proteomes" id="UP001054821"/>
    </source>
</evidence>
<evidence type="ECO:0000313" key="1">
    <source>
        <dbReference type="EMBL" id="KAI5338014.1"/>
    </source>
</evidence>
<sequence length="208" mass="23363">MILLCGPVKQSPFPPQYMMCTIICASPEGVSPGFAGKDCGSDRRGISETYVRGLRLRWKGYLRDLRTRIAARIKRVSPRPASGDCYPNRRGISEACEDCGPACDEGMDSINGVDRSGLEVRLGRVNYLWLDPSVKVRRQPTITRCSHEVRWKTFGKCSFYRGDSTEFSVEVKLGILWIGFRRAFWSFVPGTCQVSDTHRVQPGFQSGI</sequence>
<dbReference type="EMBL" id="JAJFAZ020000003">
    <property type="protein sequence ID" value="KAI5338014.1"/>
    <property type="molecule type" value="Genomic_DNA"/>
</dbReference>
<keyword evidence="2" id="KW-1185">Reference proteome</keyword>
<dbReference type="Proteomes" id="UP001054821">
    <property type="component" value="Chromosome 3"/>
</dbReference>
<gene>
    <name evidence="1" type="ORF">L3X38_017285</name>
</gene>
<comment type="caution">
    <text evidence="1">The sequence shown here is derived from an EMBL/GenBank/DDBJ whole genome shotgun (WGS) entry which is preliminary data.</text>
</comment>